<feature type="compositionally biased region" description="Polar residues" evidence="1">
    <location>
        <begin position="1"/>
        <end position="19"/>
    </location>
</feature>
<dbReference type="AlphaFoldDB" id="A0A2I0IEY1"/>
<evidence type="ECO:0000313" key="3">
    <source>
        <dbReference type="Proteomes" id="UP000233551"/>
    </source>
</evidence>
<dbReference type="Proteomes" id="UP000233551">
    <property type="component" value="Unassembled WGS sequence"/>
</dbReference>
<accession>A0A2I0IEY1</accession>
<reference evidence="2 3" key="1">
    <citation type="submission" date="2017-11" db="EMBL/GenBank/DDBJ databases">
        <title>De-novo sequencing of pomegranate (Punica granatum L.) genome.</title>
        <authorList>
            <person name="Akparov Z."/>
            <person name="Amiraslanov A."/>
            <person name="Hajiyeva S."/>
            <person name="Abbasov M."/>
            <person name="Kaur K."/>
            <person name="Hamwieh A."/>
            <person name="Solovyev V."/>
            <person name="Salamov A."/>
            <person name="Braich B."/>
            <person name="Kosarev P."/>
            <person name="Mahmoud A."/>
            <person name="Hajiyev E."/>
            <person name="Babayeva S."/>
            <person name="Izzatullayeva V."/>
            <person name="Mammadov A."/>
            <person name="Mammadov A."/>
            <person name="Sharifova S."/>
            <person name="Ojaghi J."/>
            <person name="Eynullazada K."/>
            <person name="Bayramov B."/>
            <person name="Abdulazimova A."/>
            <person name="Shahmuradov I."/>
        </authorList>
    </citation>
    <scope>NUCLEOTIDE SEQUENCE [LARGE SCALE GENOMIC DNA]</scope>
    <source>
        <strain evidence="3">cv. AG2017</strain>
        <tissue evidence="2">Leaf</tissue>
    </source>
</reference>
<evidence type="ECO:0000256" key="1">
    <source>
        <dbReference type="SAM" id="MobiDB-lite"/>
    </source>
</evidence>
<gene>
    <name evidence="2" type="ORF">CRG98_037050</name>
</gene>
<dbReference type="EMBL" id="PGOL01003148">
    <property type="protein sequence ID" value="PKI42559.1"/>
    <property type="molecule type" value="Genomic_DNA"/>
</dbReference>
<feature type="compositionally biased region" description="Polar residues" evidence="1">
    <location>
        <begin position="61"/>
        <end position="71"/>
    </location>
</feature>
<comment type="caution">
    <text evidence="2">The sequence shown here is derived from an EMBL/GenBank/DDBJ whole genome shotgun (WGS) entry which is preliminary data.</text>
</comment>
<feature type="compositionally biased region" description="Low complexity" evidence="1">
    <location>
        <begin position="48"/>
        <end position="60"/>
    </location>
</feature>
<evidence type="ECO:0000313" key="2">
    <source>
        <dbReference type="EMBL" id="PKI42559.1"/>
    </source>
</evidence>
<proteinExistence type="predicted"/>
<sequence>MSVNAVNSGRQAPQQYSISYTPAPPATQAYAPPSMHYQQQLPAQQVYYSAPPASFPSPVSQQYAHNYASTPPQTPQYRPPASRTPQPTQQAPAP</sequence>
<organism evidence="2 3">
    <name type="scientific">Punica granatum</name>
    <name type="common">Pomegranate</name>
    <dbReference type="NCBI Taxonomy" id="22663"/>
    <lineage>
        <taxon>Eukaryota</taxon>
        <taxon>Viridiplantae</taxon>
        <taxon>Streptophyta</taxon>
        <taxon>Embryophyta</taxon>
        <taxon>Tracheophyta</taxon>
        <taxon>Spermatophyta</taxon>
        <taxon>Magnoliopsida</taxon>
        <taxon>eudicotyledons</taxon>
        <taxon>Gunneridae</taxon>
        <taxon>Pentapetalae</taxon>
        <taxon>rosids</taxon>
        <taxon>malvids</taxon>
        <taxon>Myrtales</taxon>
        <taxon>Lythraceae</taxon>
        <taxon>Punica</taxon>
    </lineage>
</organism>
<feature type="compositionally biased region" description="Low complexity" evidence="1">
    <location>
        <begin position="79"/>
        <end position="94"/>
    </location>
</feature>
<protein>
    <submittedName>
        <fullName evidence="2">Uncharacterized protein</fullName>
    </submittedName>
</protein>
<feature type="region of interest" description="Disordered" evidence="1">
    <location>
        <begin position="1"/>
        <end position="35"/>
    </location>
</feature>
<keyword evidence="3" id="KW-1185">Reference proteome</keyword>
<name>A0A2I0IEY1_PUNGR</name>
<feature type="region of interest" description="Disordered" evidence="1">
    <location>
        <begin position="48"/>
        <end position="94"/>
    </location>
</feature>